<evidence type="ECO:0000313" key="12">
    <source>
        <dbReference type="EMBL" id="WVZ54202.1"/>
    </source>
</evidence>
<reference evidence="12 13" key="1">
    <citation type="submission" date="2024-02" db="EMBL/GenBank/DDBJ databases">
        <title>High-quality chromosome-scale genome assembly of Pensacola bahiagrass (Paspalum notatum Flugge var. saurae).</title>
        <authorList>
            <person name="Vega J.M."/>
            <person name="Podio M."/>
            <person name="Orjuela J."/>
            <person name="Siena L.A."/>
            <person name="Pessino S.C."/>
            <person name="Combes M.C."/>
            <person name="Mariac C."/>
            <person name="Albertini E."/>
            <person name="Pupilli F."/>
            <person name="Ortiz J.P.A."/>
            <person name="Leblanc O."/>
        </authorList>
    </citation>
    <scope>NUCLEOTIDE SEQUENCE [LARGE SCALE GENOMIC DNA]</scope>
    <source>
        <strain evidence="12">R1</strain>
        <tissue evidence="12">Leaf</tissue>
    </source>
</reference>
<dbReference type="InterPro" id="IPR036388">
    <property type="entry name" value="WH-like_DNA-bd_sf"/>
</dbReference>
<dbReference type="PRINTS" id="PR00364">
    <property type="entry name" value="DISEASERSIST"/>
</dbReference>
<gene>
    <name evidence="12" type="ORF">U9M48_005039</name>
</gene>
<dbReference type="PANTHER" id="PTHR36766">
    <property type="entry name" value="PLANT BROAD-SPECTRUM MILDEW RESISTANCE PROTEIN RPW8"/>
    <property type="match status" value="1"/>
</dbReference>
<sequence length="986" mass="112046">MAAALDSLASCIQNMLLEMAKEEVHLLLGVPDEIKRMNSKLEDLKMFLADADKRNITDMSVKSWVKELRNAMYDATDIIDLCQLKAMEQCPSQDMGCFNPLLFCIRNPMHAHDIGSRIKKLNERLDDIEKRSKTFKFVNIASYEEDTRKVELSHCNRRETTGDEELGVVGEKIEEDTRYLVELLTRKEKAIDEHKKIMVFAIVGVGGIGKTTLAKKIFNNDIIKQEFEKRIWLSVNQEFSDNDLLGRAITEAQGDHQAARNTKAALERTLKKALEGCKSLLVMDDVWNHNAWEKVLEQPLINSLAQGSRVLVTTRDDTVARGMMAKVPYHYIDKLHPEDAWSLLKMQVVGNGNNAEQMVDTLKSIGMEIIAKCDGLPLAVKVMGGLLRQKKTRRSDWKNVLNDSAWSVSQMPEELNYAVYLSYKDLHPNLKPCFLYYALLPKNTVLWIDDIVDMWISEGFVHGNSDELEVLGKQYYDQLISRNLIEQDKRFVEPKVCNMHDVVRSFAQYVARDEALIAHKCEAGGLTNKLSSQNVIRLSLQTKESESNEIRWSSLQAHTSLRTLILFGQTKINPGDSLLALSCLRILHIESGNFDGLSESLVQLKHLRYLSIRGTDTSRLPQSIINMKFLQHINVGSCKHLVKLPCGIGKLQQLRFLDIRDTGINNIPRGFGGLTNLRNLYGFPVHMEGDWCSLDELGHLNQLMHLQVYGLNNVSSSPFAIKARLGEKLCLSSLHLSCTNRRGGGEGEEQQQIQKVFDELCPPPYLENLGIQGYFSQQLPNWMISTAVHLGSLRNLKMENLPYCTELPGELCHLPSLEFLSIINAPAIKRIGPEFLPPDHHEHPCAMENMESNLEIQVIRCSSLERITNLPKLQELRIILCPEMKEFEGLPALQGLLLEDYDMETLPRYLQDVKPRHVRLNCSLSLLTSIAAGKSSPEWGKFNHIQQLKAYANNESWHVLYTRNPFRIETNISQDSSDKLFELLFG</sequence>
<evidence type="ECO:0000259" key="9">
    <source>
        <dbReference type="Pfam" id="PF18052"/>
    </source>
</evidence>
<dbReference type="EMBL" id="CP144745">
    <property type="protein sequence ID" value="WVZ54202.1"/>
    <property type="molecule type" value="Genomic_DNA"/>
</dbReference>
<dbReference type="GO" id="GO:0009626">
    <property type="term" value="P:plant-type hypersensitive response"/>
    <property type="evidence" value="ECO:0007669"/>
    <property type="project" value="UniProtKB-ARBA"/>
</dbReference>
<dbReference type="InterPro" id="IPR042197">
    <property type="entry name" value="Apaf_helical"/>
</dbReference>
<keyword evidence="7" id="KW-0175">Coiled coil</keyword>
<dbReference type="GO" id="GO:0042742">
    <property type="term" value="P:defense response to bacterium"/>
    <property type="evidence" value="ECO:0007669"/>
    <property type="project" value="UniProtKB-ARBA"/>
</dbReference>
<evidence type="ECO:0000256" key="3">
    <source>
        <dbReference type="ARBA" id="ARBA00022737"/>
    </source>
</evidence>
<dbReference type="InterPro" id="IPR041118">
    <property type="entry name" value="Rx_N"/>
</dbReference>
<keyword evidence="5" id="KW-0611">Plant defense</keyword>
<dbReference type="CDD" id="cd14798">
    <property type="entry name" value="RX-CC_like"/>
    <property type="match status" value="1"/>
</dbReference>
<dbReference type="Gene3D" id="1.10.10.10">
    <property type="entry name" value="Winged helix-like DNA-binding domain superfamily/Winged helix DNA-binding domain"/>
    <property type="match status" value="1"/>
</dbReference>
<accession>A0AAQ3PWL7</accession>
<feature type="domain" description="Disease resistance R13L4/SHOC-2-like LRR" evidence="11">
    <location>
        <begin position="561"/>
        <end position="914"/>
    </location>
</feature>
<feature type="domain" description="NB-ARC" evidence="8">
    <location>
        <begin position="191"/>
        <end position="349"/>
    </location>
</feature>
<dbReference type="InterPro" id="IPR002182">
    <property type="entry name" value="NB-ARC"/>
</dbReference>
<evidence type="ECO:0000256" key="2">
    <source>
        <dbReference type="ARBA" id="ARBA00022614"/>
    </source>
</evidence>
<dbReference type="InterPro" id="IPR027417">
    <property type="entry name" value="P-loop_NTPase"/>
</dbReference>
<dbReference type="InterPro" id="IPR055414">
    <property type="entry name" value="LRR_R13L4/SHOC2-like"/>
</dbReference>
<feature type="domain" description="Disease resistance protein winged helix" evidence="10">
    <location>
        <begin position="440"/>
        <end position="507"/>
    </location>
</feature>
<dbReference type="Gene3D" id="1.10.8.430">
    <property type="entry name" value="Helical domain of apoptotic protease-activating factors"/>
    <property type="match status" value="1"/>
</dbReference>
<proteinExistence type="inferred from homology"/>
<dbReference type="AlphaFoldDB" id="A0AAQ3PWL7"/>
<evidence type="ECO:0000259" key="11">
    <source>
        <dbReference type="Pfam" id="PF23598"/>
    </source>
</evidence>
<evidence type="ECO:0000313" key="13">
    <source>
        <dbReference type="Proteomes" id="UP001341281"/>
    </source>
</evidence>
<dbReference type="Pfam" id="PF18052">
    <property type="entry name" value="Rx_N"/>
    <property type="match status" value="1"/>
</dbReference>
<dbReference type="Pfam" id="PF23598">
    <property type="entry name" value="LRR_14"/>
    <property type="match status" value="1"/>
</dbReference>
<dbReference type="InterPro" id="IPR032675">
    <property type="entry name" value="LRR_dom_sf"/>
</dbReference>
<dbReference type="SUPFAM" id="SSF52058">
    <property type="entry name" value="L domain-like"/>
    <property type="match status" value="1"/>
</dbReference>
<comment type="similarity">
    <text evidence="1">Belongs to the disease resistance NB-LRR family.</text>
</comment>
<dbReference type="InterPro" id="IPR058922">
    <property type="entry name" value="WHD_DRP"/>
</dbReference>
<name>A0AAQ3PWL7_PASNO</name>
<evidence type="ECO:0000259" key="8">
    <source>
        <dbReference type="Pfam" id="PF00931"/>
    </source>
</evidence>
<dbReference type="Gene3D" id="3.40.50.300">
    <property type="entry name" value="P-loop containing nucleotide triphosphate hydrolases"/>
    <property type="match status" value="1"/>
</dbReference>
<dbReference type="Proteomes" id="UP001341281">
    <property type="component" value="Chromosome 01"/>
</dbReference>
<organism evidence="12 13">
    <name type="scientific">Paspalum notatum var. saurae</name>
    <dbReference type="NCBI Taxonomy" id="547442"/>
    <lineage>
        <taxon>Eukaryota</taxon>
        <taxon>Viridiplantae</taxon>
        <taxon>Streptophyta</taxon>
        <taxon>Embryophyta</taxon>
        <taxon>Tracheophyta</taxon>
        <taxon>Spermatophyta</taxon>
        <taxon>Magnoliopsida</taxon>
        <taxon>Liliopsida</taxon>
        <taxon>Poales</taxon>
        <taxon>Poaceae</taxon>
        <taxon>PACMAD clade</taxon>
        <taxon>Panicoideae</taxon>
        <taxon>Andropogonodae</taxon>
        <taxon>Paspaleae</taxon>
        <taxon>Paspalinae</taxon>
        <taxon>Paspalum</taxon>
    </lineage>
</organism>
<evidence type="ECO:0000256" key="5">
    <source>
        <dbReference type="ARBA" id="ARBA00022821"/>
    </source>
</evidence>
<dbReference type="FunFam" id="1.10.10.10:FF:000322">
    <property type="entry name" value="Probable disease resistance protein At1g63360"/>
    <property type="match status" value="1"/>
</dbReference>
<dbReference type="SUPFAM" id="SSF52540">
    <property type="entry name" value="P-loop containing nucleoside triphosphate hydrolases"/>
    <property type="match status" value="1"/>
</dbReference>
<evidence type="ECO:0000256" key="6">
    <source>
        <dbReference type="ARBA" id="ARBA00022840"/>
    </source>
</evidence>
<keyword evidence="2" id="KW-0433">Leucine-rich repeat</keyword>
<dbReference type="Pfam" id="PF00931">
    <property type="entry name" value="NB-ARC"/>
    <property type="match status" value="1"/>
</dbReference>
<evidence type="ECO:0000256" key="1">
    <source>
        <dbReference type="ARBA" id="ARBA00008894"/>
    </source>
</evidence>
<dbReference type="Gene3D" id="3.80.10.10">
    <property type="entry name" value="Ribonuclease Inhibitor"/>
    <property type="match status" value="1"/>
</dbReference>
<evidence type="ECO:0000259" key="10">
    <source>
        <dbReference type="Pfam" id="PF23559"/>
    </source>
</evidence>
<dbReference type="GO" id="GO:0043531">
    <property type="term" value="F:ADP binding"/>
    <property type="evidence" value="ECO:0007669"/>
    <property type="project" value="InterPro"/>
</dbReference>
<keyword evidence="6" id="KW-0067">ATP-binding</keyword>
<keyword evidence="13" id="KW-1185">Reference proteome</keyword>
<evidence type="ECO:0000256" key="4">
    <source>
        <dbReference type="ARBA" id="ARBA00022741"/>
    </source>
</evidence>
<evidence type="ECO:0000256" key="7">
    <source>
        <dbReference type="ARBA" id="ARBA00023054"/>
    </source>
</evidence>
<dbReference type="PANTHER" id="PTHR36766:SF36">
    <property type="entry name" value="AAA+ ATPASE DOMAIN-CONTAINING PROTEIN"/>
    <property type="match status" value="1"/>
</dbReference>
<keyword evidence="3" id="KW-0677">Repeat</keyword>
<dbReference type="GO" id="GO:0002758">
    <property type="term" value="P:innate immune response-activating signaling pathway"/>
    <property type="evidence" value="ECO:0007669"/>
    <property type="project" value="UniProtKB-ARBA"/>
</dbReference>
<keyword evidence="4" id="KW-0547">Nucleotide-binding</keyword>
<feature type="domain" description="Disease resistance N-terminal" evidence="9">
    <location>
        <begin position="14"/>
        <end position="90"/>
    </location>
</feature>
<dbReference type="GO" id="GO:0005524">
    <property type="term" value="F:ATP binding"/>
    <property type="evidence" value="ECO:0007669"/>
    <property type="project" value="UniProtKB-KW"/>
</dbReference>
<dbReference type="InterPro" id="IPR038005">
    <property type="entry name" value="RX-like_CC"/>
</dbReference>
<protein>
    <submittedName>
        <fullName evidence="12">Uncharacterized protein</fullName>
    </submittedName>
</protein>
<dbReference type="Pfam" id="PF23559">
    <property type="entry name" value="WHD_DRP"/>
    <property type="match status" value="1"/>
</dbReference>
<dbReference type="Gene3D" id="1.20.5.4130">
    <property type="match status" value="1"/>
</dbReference>